<dbReference type="InterPro" id="IPR020422">
    <property type="entry name" value="TYR_PHOSPHATASE_DUAL_dom"/>
</dbReference>
<dbReference type="PANTHER" id="PTHR46659">
    <property type="entry name" value="SERINE/THREONINE/TYROSINE-INTERACTING-LIKE PROTEIN 1"/>
    <property type="match status" value="1"/>
</dbReference>
<dbReference type="AlphaFoldDB" id="A0A3Q3C032"/>
<dbReference type="PANTHER" id="PTHR46659:SF1">
    <property type="entry name" value="SERINE_THREONINE_TYROSINE-INTERACTING-LIKE PROTEIN 1"/>
    <property type="match status" value="1"/>
</dbReference>
<evidence type="ECO:0000313" key="4">
    <source>
        <dbReference type="Proteomes" id="UP000264840"/>
    </source>
</evidence>
<dbReference type="InterPro" id="IPR053272">
    <property type="entry name" value="STY_interacting-like"/>
</dbReference>
<dbReference type="Pfam" id="PF00581">
    <property type="entry name" value="Rhodanese"/>
    <property type="match status" value="1"/>
</dbReference>
<dbReference type="Gene3D" id="3.40.250.10">
    <property type="entry name" value="Rhodanese-like domain"/>
    <property type="match status" value="1"/>
</dbReference>
<dbReference type="STRING" id="8153.ENSHBUP00000010371"/>
<dbReference type="PROSITE" id="PS50206">
    <property type="entry name" value="RHODANESE_3"/>
    <property type="match status" value="1"/>
</dbReference>
<sequence>MHTCSLSSFKYFQALPPTGAVTYRSTMQNLHHRQRPMSDNAELLSNRTHTKKAEADVDALLVSAFTWQVKLFGSLADSSFPVQCFLVTAVRVMAKIVMCETLELYNILNQCRRVPRLAEINYLCLIDANEVEDYYRSHIITAKNAKMDSEGTFLLPEFVEVESMQHVVVYDNNTSSLQEQGRATSCAQVFAKASLNPVKILRGGFQRFSAQYPFLRTEKILNTIMELESLKIYPVEILAGLLYMGDEKQSLDSTLLKDLKIGAIVSISESNTLEFMKEIHALLITPVADSVRSDLYSSFERICNFVSSHINMGSRVLIVSKQGRSRASAVAIAFLIHYLKYTLKEAWTHMLKCKPIMRPNTGFLQQLSNWELHTLGTTTTDFVSITFLTKEFFLVI</sequence>
<reference evidence="3" key="2">
    <citation type="submission" date="2025-09" db="UniProtKB">
        <authorList>
            <consortium name="Ensembl"/>
        </authorList>
    </citation>
    <scope>IDENTIFICATION</scope>
</reference>
<dbReference type="GO" id="GO:2001244">
    <property type="term" value="P:positive regulation of intrinsic apoptotic signaling pathway"/>
    <property type="evidence" value="ECO:0007669"/>
    <property type="project" value="TreeGrafter"/>
</dbReference>
<dbReference type="Gene3D" id="3.90.190.10">
    <property type="entry name" value="Protein tyrosine phosphatase superfamily"/>
    <property type="match status" value="1"/>
</dbReference>
<keyword evidence="4" id="KW-1185">Reference proteome</keyword>
<dbReference type="GO" id="GO:0004864">
    <property type="term" value="F:protein phosphatase inhibitor activity"/>
    <property type="evidence" value="ECO:0007669"/>
    <property type="project" value="TreeGrafter"/>
</dbReference>
<name>A0A3Q3C032_HAPBU</name>
<dbReference type="OMA" id="RFCVVYD"/>
<feature type="domain" description="Tyrosine-protein phosphatase" evidence="1">
    <location>
        <begin position="233"/>
        <end position="376"/>
    </location>
</feature>
<proteinExistence type="predicted"/>
<feature type="domain" description="Rhodanese" evidence="2">
    <location>
        <begin position="123"/>
        <end position="216"/>
    </location>
</feature>
<dbReference type="GeneTree" id="ENSGT00940000164883"/>
<accession>A0A3Q3C032</accession>
<dbReference type="InterPro" id="IPR029021">
    <property type="entry name" value="Prot-tyrosine_phosphatase-like"/>
</dbReference>
<dbReference type="GO" id="GO:0001691">
    <property type="term" value="F:pseudophosphatase activity"/>
    <property type="evidence" value="ECO:0007669"/>
    <property type="project" value="TreeGrafter"/>
</dbReference>
<dbReference type="Pfam" id="PF00782">
    <property type="entry name" value="DSPc"/>
    <property type="match status" value="1"/>
</dbReference>
<evidence type="ECO:0000313" key="3">
    <source>
        <dbReference type="Ensembl" id="ENSHBUP00000010371.1"/>
    </source>
</evidence>
<dbReference type="Proteomes" id="UP000264840">
    <property type="component" value="Unplaced"/>
</dbReference>
<evidence type="ECO:0000259" key="2">
    <source>
        <dbReference type="PROSITE" id="PS50206"/>
    </source>
</evidence>
<dbReference type="SMART" id="SM00195">
    <property type="entry name" value="DSPc"/>
    <property type="match status" value="1"/>
</dbReference>
<dbReference type="InterPro" id="IPR001763">
    <property type="entry name" value="Rhodanese-like_dom"/>
</dbReference>
<dbReference type="InterPro" id="IPR000340">
    <property type="entry name" value="Dual-sp_phosphatase_cat-dom"/>
</dbReference>
<dbReference type="PROSITE" id="PS50054">
    <property type="entry name" value="TYR_PHOSPHATASE_DUAL"/>
    <property type="match status" value="1"/>
</dbReference>
<dbReference type="Ensembl" id="ENSHBUT00000017215.1">
    <property type="protein sequence ID" value="ENSHBUP00000010371.1"/>
    <property type="gene ID" value="ENSHBUG00000011904.1"/>
</dbReference>
<evidence type="ECO:0000259" key="1">
    <source>
        <dbReference type="PROSITE" id="PS50054"/>
    </source>
</evidence>
<protein>
    <submittedName>
        <fullName evidence="3">Serine/threonine/tyrosine interacting-like 1</fullName>
    </submittedName>
</protein>
<dbReference type="GO" id="GO:0019903">
    <property type="term" value="F:protein phosphatase binding"/>
    <property type="evidence" value="ECO:0007669"/>
    <property type="project" value="TreeGrafter"/>
</dbReference>
<dbReference type="SUPFAM" id="SSF52799">
    <property type="entry name" value="(Phosphotyrosine protein) phosphatases II"/>
    <property type="match status" value="1"/>
</dbReference>
<organism evidence="3 4">
    <name type="scientific">Haplochromis burtoni</name>
    <name type="common">Burton's mouthbrooder</name>
    <name type="synonym">Chromis burtoni</name>
    <dbReference type="NCBI Taxonomy" id="8153"/>
    <lineage>
        <taxon>Eukaryota</taxon>
        <taxon>Metazoa</taxon>
        <taxon>Chordata</taxon>
        <taxon>Craniata</taxon>
        <taxon>Vertebrata</taxon>
        <taxon>Euteleostomi</taxon>
        <taxon>Actinopterygii</taxon>
        <taxon>Neopterygii</taxon>
        <taxon>Teleostei</taxon>
        <taxon>Neoteleostei</taxon>
        <taxon>Acanthomorphata</taxon>
        <taxon>Ovalentaria</taxon>
        <taxon>Cichlomorphae</taxon>
        <taxon>Cichliformes</taxon>
        <taxon>Cichlidae</taxon>
        <taxon>African cichlids</taxon>
        <taxon>Pseudocrenilabrinae</taxon>
        <taxon>Haplochromini</taxon>
        <taxon>Haplochromis</taxon>
    </lineage>
</organism>
<dbReference type="GO" id="GO:0005739">
    <property type="term" value="C:mitochondrion"/>
    <property type="evidence" value="ECO:0007669"/>
    <property type="project" value="TreeGrafter"/>
</dbReference>
<reference evidence="3" key="1">
    <citation type="submission" date="2025-08" db="UniProtKB">
        <authorList>
            <consortium name="Ensembl"/>
        </authorList>
    </citation>
    <scope>IDENTIFICATION</scope>
</reference>
<dbReference type="InterPro" id="IPR036873">
    <property type="entry name" value="Rhodanese-like_dom_sf"/>
</dbReference>
<dbReference type="SUPFAM" id="SSF52821">
    <property type="entry name" value="Rhodanese/Cell cycle control phosphatase"/>
    <property type="match status" value="1"/>
</dbReference>
<dbReference type="GO" id="GO:0062030">
    <property type="term" value="P:negative regulation of stress granule assembly"/>
    <property type="evidence" value="ECO:0007669"/>
    <property type="project" value="TreeGrafter"/>
</dbReference>